<keyword evidence="3" id="KW-1185">Reference proteome</keyword>
<evidence type="ECO:0000313" key="2">
    <source>
        <dbReference type="EMBL" id="DAD31363.1"/>
    </source>
</evidence>
<reference evidence="2 3" key="1">
    <citation type="journal article" date="2020" name="Mol. Biol. Evol.">
        <title>Distinct Expression and Methylation Patterns for Genes with Different Fates following a Single Whole-Genome Duplication in Flowering Plants.</title>
        <authorList>
            <person name="Shi T."/>
            <person name="Rahmani R.S."/>
            <person name="Gugger P.F."/>
            <person name="Wang M."/>
            <person name="Li H."/>
            <person name="Zhang Y."/>
            <person name="Li Z."/>
            <person name="Wang Q."/>
            <person name="Van de Peer Y."/>
            <person name="Marchal K."/>
            <person name="Chen J."/>
        </authorList>
    </citation>
    <scope>NUCLEOTIDE SEQUENCE [LARGE SCALE GENOMIC DNA]</scope>
    <source>
        <tissue evidence="2">Leaf</tissue>
    </source>
</reference>
<dbReference type="AlphaFoldDB" id="A0A822YGV1"/>
<comment type="caution">
    <text evidence="2">The sequence shown here is derived from an EMBL/GenBank/DDBJ whole genome shotgun (WGS) entry which is preliminary data.</text>
</comment>
<sequence>MNENEEQHCLHSPQTDTGSGEVCFDRKFSDPLLLLRFQGVLLIVMSLRRRQALHLPIFVFFNHFTNFPCSPSPKVWRADGEDQRRKKKSS</sequence>
<dbReference type="Proteomes" id="UP000607653">
    <property type="component" value="Unassembled WGS sequence"/>
</dbReference>
<evidence type="ECO:0000256" key="1">
    <source>
        <dbReference type="SAM" id="MobiDB-lite"/>
    </source>
</evidence>
<proteinExistence type="predicted"/>
<accession>A0A822YGV1</accession>
<gene>
    <name evidence="2" type="ORF">HUJ06_010214</name>
</gene>
<evidence type="ECO:0000313" key="3">
    <source>
        <dbReference type="Proteomes" id="UP000607653"/>
    </source>
</evidence>
<feature type="region of interest" description="Disordered" evidence="1">
    <location>
        <begin position="1"/>
        <end position="20"/>
    </location>
</feature>
<dbReference type="EMBL" id="DUZY01000003">
    <property type="protein sequence ID" value="DAD31363.1"/>
    <property type="molecule type" value="Genomic_DNA"/>
</dbReference>
<organism evidence="2 3">
    <name type="scientific">Nelumbo nucifera</name>
    <name type="common">Sacred lotus</name>
    <dbReference type="NCBI Taxonomy" id="4432"/>
    <lineage>
        <taxon>Eukaryota</taxon>
        <taxon>Viridiplantae</taxon>
        <taxon>Streptophyta</taxon>
        <taxon>Embryophyta</taxon>
        <taxon>Tracheophyta</taxon>
        <taxon>Spermatophyta</taxon>
        <taxon>Magnoliopsida</taxon>
        <taxon>Proteales</taxon>
        <taxon>Nelumbonaceae</taxon>
        <taxon>Nelumbo</taxon>
    </lineage>
</organism>
<name>A0A822YGV1_NELNU</name>
<protein>
    <submittedName>
        <fullName evidence="2">Uncharacterized protein</fullName>
    </submittedName>
</protein>